<organism evidence="2 3">
    <name type="scientific">Plasmodium berghei</name>
    <dbReference type="NCBI Taxonomy" id="5821"/>
    <lineage>
        <taxon>Eukaryota</taxon>
        <taxon>Sar</taxon>
        <taxon>Alveolata</taxon>
        <taxon>Apicomplexa</taxon>
        <taxon>Aconoidasida</taxon>
        <taxon>Haemosporida</taxon>
        <taxon>Plasmodiidae</taxon>
        <taxon>Plasmodium</taxon>
        <taxon>Plasmodium (Vinckeia)</taxon>
    </lineage>
</organism>
<dbReference type="AlphaFoldDB" id="A0A0Y9PRT3"/>
<dbReference type="Proteomes" id="UP000069549">
    <property type="component" value="Unassembled WGS sequence"/>
</dbReference>
<gene>
    <name evidence="2" type="ORF">PBK173_000516500</name>
</gene>
<name>A0A0Y9PRT3_PLABE</name>
<feature type="region of interest" description="Disordered" evidence="1">
    <location>
        <begin position="43"/>
        <end position="65"/>
    </location>
</feature>
<dbReference type="EMBL" id="FFUQ01000259">
    <property type="protein sequence ID" value="CXH16300.1"/>
    <property type="molecule type" value="Genomic_DNA"/>
</dbReference>
<evidence type="ECO:0000313" key="3">
    <source>
        <dbReference type="Proteomes" id="UP000069549"/>
    </source>
</evidence>
<protein>
    <submittedName>
        <fullName evidence="2">Uncharacterized protein</fullName>
    </submittedName>
</protein>
<reference evidence="2 3" key="1">
    <citation type="submission" date="2016-02" db="EMBL/GenBank/DDBJ databases">
        <authorList>
            <consortium name="Pathogen Informatics"/>
        </authorList>
    </citation>
    <scope>NUCLEOTIDE SEQUENCE [LARGE SCALE GENOMIC DNA]</scope>
    <source>
        <strain evidence="2 3">K173</strain>
    </source>
</reference>
<accession>A0A0Y9PRT3</accession>
<evidence type="ECO:0000313" key="2">
    <source>
        <dbReference type="EMBL" id="CXH16300.1"/>
    </source>
</evidence>
<proteinExistence type="predicted"/>
<sequence length="115" mass="12422">MIVVIKLIAPKIEDTPARWREKIVKSTDAPAWARFPAKGGYTVHPVPAPASTMEDAKRSRNDGGSSQKLMLFIRGNAISGAPIISGTSQFPKPPIIIGITIKKIITNAWAVTMTL</sequence>
<evidence type="ECO:0000256" key="1">
    <source>
        <dbReference type="SAM" id="MobiDB-lite"/>
    </source>
</evidence>